<sequence length="141" mass="15003">MKYRMPLLVGAALLAGAASLPAQAVSSASSAPHTVSVTKGQGKKACSWGVVCLYKNHKLNKGANAAILLTNHSLSRLGKFGFNDRATSVCNHTTRPVRLYEHDGYKGSSETVRPSECKNVRTSFNDRASSVRLGTGPESAR</sequence>
<dbReference type="RefSeq" id="WP_209241286.1">
    <property type="nucleotide sequence ID" value="NZ_JADKMA010000114.1"/>
</dbReference>
<dbReference type="Gene3D" id="2.60.20.10">
    <property type="entry name" value="Crystallins"/>
    <property type="match status" value="1"/>
</dbReference>
<keyword evidence="3" id="KW-1185">Reference proteome</keyword>
<evidence type="ECO:0000313" key="3">
    <source>
        <dbReference type="Proteomes" id="UP001519064"/>
    </source>
</evidence>
<dbReference type="EMBL" id="JADKMA010000114">
    <property type="protein sequence ID" value="MBO8194179.1"/>
    <property type="molecule type" value="Genomic_DNA"/>
</dbReference>
<dbReference type="InterPro" id="IPR011024">
    <property type="entry name" value="G_crystallin-like"/>
</dbReference>
<name>A0ABS3XFM3_9ACTN</name>
<reference evidence="2 3" key="1">
    <citation type="submission" date="2020-11" db="EMBL/GenBank/DDBJ databases">
        <title>Streptomyces spirodelae sp. nov., isolated from duckweed.</title>
        <authorList>
            <person name="Saimee Y."/>
            <person name="Duangmal K."/>
        </authorList>
    </citation>
    <scope>NUCLEOTIDE SEQUENCE [LARGE SCALE GENOMIC DNA]</scope>
    <source>
        <strain evidence="2 3">S16-07</strain>
    </source>
</reference>
<evidence type="ECO:0000313" key="2">
    <source>
        <dbReference type="EMBL" id="MBO8194179.1"/>
    </source>
</evidence>
<gene>
    <name evidence="2" type="ORF">ITI46_21315</name>
</gene>
<dbReference type="Proteomes" id="UP001519064">
    <property type="component" value="Unassembled WGS sequence"/>
</dbReference>
<dbReference type="SUPFAM" id="SSF49695">
    <property type="entry name" value="gamma-Crystallin-like"/>
    <property type="match status" value="1"/>
</dbReference>
<evidence type="ECO:0000256" key="1">
    <source>
        <dbReference type="SAM" id="SignalP"/>
    </source>
</evidence>
<accession>A0ABS3XFM3</accession>
<feature type="signal peptide" evidence="1">
    <location>
        <begin position="1"/>
        <end position="24"/>
    </location>
</feature>
<proteinExistence type="predicted"/>
<protein>
    <submittedName>
        <fullName evidence="2">Peptidase inhibitor family I36 protein</fullName>
    </submittedName>
</protein>
<keyword evidence="1" id="KW-0732">Signal</keyword>
<organism evidence="2 3">
    <name type="scientific">Streptomyces oryzae</name>
    <dbReference type="NCBI Taxonomy" id="1434886"/>
    <lineage>
        <taxon>Bacteria</taxon>
        <taxon>Bacillati</taxon>
        <taxon>Actinomycetota</taxon>
        <taxon>Actinomycetes</taxon>
        <taxon>Kitasatosporales</taxon>
        <taxon>Streptomycetaceae</taxon>
        <taxon>Streptomyces</taxon>
    </lineage>
</organism>
<comment type="caution">
    <text evidence="2">The sequence shown here is derived from an EMBL/GenBank/DDBJ whole genome shotgun (WGS) entry which is preliminary data.</text>
</comment>
<dbReference type="Pfam" id="PF03995">
    <property type="entry name" value="Inhibitor_I36"/>
    <property type="match status" value="1"/>
</dbReference>
<feature type="chain" id="PRO_5045284489" evidence="1">
    <location>
        <begin position="25"/>
        <end position="141"/>
    </location>
</feature>